<feature type="region of interest" description="Disordered" evidence="3">
    <location>
        <begin position="1"/>
        <end position="23"/>
    </location>
</feature>
<dbReference type="SUPFAM" id="SSF51735">
    <property type="entry name" value="NAD(P)-binding Rossmann-fold domains"/>
    <property type="match status" value="1"/>
</dbReference>
<organism evidence="4 5">
    <name type="scientific">Hymenobacter nivis</name>
    <dbReference type="NCBI Taxonomy" id="1850093"/>
    <lineage>
        <taxon>Bacteria</taxon>
        <taxon>Pseudomonadati</taxon>
        <taxon>Bacteroidota</taxon>
        <taxon>Cytophagia</taxon>
        <taxon>Cytophagales</taxon>
        <taxon>Hymenobacteraceae</taxon>
        <taxon>Hymenobacter</taxon>
    </lineage>
</organism>
<dbReference type="RefSeq" id="WP_140469143.1">
    <property type="nucleotide sequence ID" value="NZ_RCYZ01000009.1"/>
</dbReference>
<dbReference type="InterPro" id="IPR002347">
    <property type="entry name" value="SDR_fam"/>
</dbReference>
<sequence>MSDKPTIFPPQKQDAGAGHPGIEAKMTPAPEFIREGYKGADKLKGKVALITGGDSGIGRAVAVHFAREGADVAICYFPTEQEDAEKVQQLVQAEGRRCLLLPGDLKVPSFCQEIVDRTVAELGGLNVLVNNAAEQNWHDSLADIKDEELTSIFDLNIIAMFRISRAALPHLKEGDSIINTASVNGYKGNELLLDYTSTKGAITAFTRALSLQLVSKGIRVNSVAPGPIWTPFVTAVGFLKLPLFGHDVPMGRAGQPSEVAPAYVFLASEDASYFSGQTLHPNGGSVVNA</sequence>
<dbReference type="EMBL" id="RCYZ01000009">
    <property type="protein sequence ID" value="TPG62407.1"/>
    <property type="molecule type" value="Genomic_DNA"/>
</dbReference>
<dbReference type="CDD" id="cd05355">
    <property type="entry name" value="SDR_c1"/>
    <property type="match status" value="1"/>
</dbReference>
<gene>
    <name evidence="4" type="ORF">EAH73_19635</name>
</gene>
<dbReference type="AlphaFoldDB" id="A0A502GJE3"/>
<evidence type="ECO:0000256" key="1">
    <source>
        <dbReference type="ARBA" id="ARBA00006484"/>
    </source>
</evidence>
<dbReference type="PROSITE" id="PS00061">
    <property type="entry name" value="ADH_SHORT"/>
    <property type="match status" value="1"/>
</dbReference>
<dbReference type="PANTHER" id="PTHR48107:SF16">
    <property type="entry name" value="NADPH-DEPENDENT ALDEHYDE REDUCTASE 1, CHLOROPLASTIC"/>
    <property type="match status" value="1"/>
</dbReference>
<comment type="caution">
    <text evidence="4">The sequence shown here is derived from an EMBL/GenBank/DDBJ whole genome shotgun (WGS) entry which is preliminary data.</text>
</comment>
<dbReference type="Proteomes" id="UP000317646">
    <property type="component" value="Unassembled WGS sequence"/>
</dbReference>
<keyword evidence="5" id="KW-1185">Reference proteome</keyword>
<accession>A0A502GJE3</accession>
<evidence type="ECO:0000256" key="3">
    <source>
        <dbReference type="SAM" id="MobiDB-lite"/>
    </source>
</evidence>
<dbReference type="InterPro" id="IPR020904">
    <property type="entry name" value="Sc_DH/Rdtase_CS"/>
</dbReference>
<evidence type="ECO:0000313" key="5">
    <source>
        <dbReference type="Proteomes" id="UP000317646"/>
    </source>
</evidence>
<dbReference type="PRINTS" id="PR00080">
    <property type="entry name" value="SDRFAMILY"/>
</dbReference>
<evidence type="ECO:0000313" key="4">
    <source>
        <dbReference type="EMBL" id="TPG62407.1"/>
    </source>
</evidence>
<comment type="similarity">
    <text evidence="1">Belongs to the short-chain dehydrogenases/reductases (SDR) family.</text>
</comment>
<dbReference type="GO" id="GO:0016614">
    <property type="term" value="F:oxidoreductase activity, acting on CH-OH group of donors"/>
    <property type="evidence" value="ECO:0007669"/>
    <property type="project" value="UniProtKB-ARBA"/>
</dbReference>
<proteinExistence type="inferred from homology"/>
<name>A0A502GJE3_9BACT</name>
<dbReference type="OrthoDB" id="9804104at2"/>
<reference evidence="4 5" key="1">
    <citation type="journal article" date="2019" name="Environ. Microbiol.">
        <title>Species interactions and distinct microbial communities in high Arctic permafrost affected cryosols are associated with the CH4 and CO2 gas fluxes.</title>
        <authorList>
            <person name="Altshuler I."/>
            <person name="Hamel J."/>
            <person name="Turney S."/>
            <person name="Magnuson E."/>
            <person name="Levesque R."/>
            <person name="Greer C."/>
            <person name="Whyte L.G."/>
        </authorList>
    </citation>
    <scope>NUCLEOTIDE SEQUENCE [LARGE SCALE GENOMIC DNA]</scope>
    <source>
        <strain evidence="4 5">S9.2P</strain>
    </source>
</reference>
<dbReference type="PRINTS" id="PR00081">
    <property type="entry name" value="GDHRDH"/>
</dbReference>
<dbReference type="Gene3D" id="3.40.50.720">
    <property type="entry name" value="NAD(P)-binding Rossmann-like Domain"/>
    <property type="match status" value="1"/>
</dbReference>
<dbReference type="PANTHER" id="PTHR48107">
    <property type="entry name" value="NADPH-DEPENDENT ALDEHYDE REDUCTASE-LIKE PROTEIN, CHLOROPLASTIC-RELATED"/>
    <property type="match status" value="1"/>
</dbReference>
<dbReference type="InterPro" id="IPR036291">
    <property type="entry name" value="NAD(P)-bd_dom_sf"/>
</dbReference>
<dbReference type="FunFam" id="3.40.50.720:FF:000084">
    <property type="entry name" value="Short-chain dehydrogenase reductase"/>
    <property type="match status" value="1"/>
</dbReference>
<keyword evidence="2" id="KW-0560">Oxidoreductase</keyword>
<evidence type="ECO:0000256" key="2">
    <source>
        <dbReference type="ARBA" id="ARBA00023002"/>
    </source>
</evidence>
<dbReference type="Pfam" id="PF13561">
    <property type="entry name" value="adh_short_C2"/>
    <property type="match status" value="1"/>
</dbReference>
<protein>
    <submittedName>
        <fullName evidence="4">SDR family oxidoreductase</fullName>
    </submittedName>
</protein>